<organism evidence="9 10">
    <name type="scientific">Polyplosphaeria fusca</name>
    <dbReference type="NCBI Taxonomy" id="682080"/>
    <lineage>
        <taxon>Eukaryota</taxon>
        <taxon>Fungi</taxon>
        <taxon>Dikarya</taxon>
        <taxon>Ascomycota</taxon>
        <taxon>Pezizomycotina</taxon>
        <taxon>Dothideomycetes</taxon>
        <taxon>Pleosporomycetidae</taxon>
        <taxon>Pleosporales</taxon>
        <taxon>Tetraplosphaeriaceae</taxon>
        <taxon>Polyplosphaeria</taxon>
    </lineage>
</organism>
<keyword evidence="2" id="KW-1003">Cell membrane</keyword>
<accession>A0A9P4V2T6</accession>
<evidence type="ECO:0000256" key="1">
    <source>
        <dbReference type="ARBA" id="ARBA00004651"/>
    </source>
</evidence>
<dbReference type="Pfam" id="PF13396">
    <property type="entry name" value="PLDc_N"/>
    <property type="match status" value="1"/>
</dbReference>
<dbReference type="EMBL" id="ML996113">
    <property type="protein sequence ID" value="KAF2737772.1"/>
    <property type="molecule type" value="Genomic_DNA"/>
</dbReference>
<feature type="transmembrane region" description="Helical" evidence="6">
    <location>
        <begin position="70"/>
        <end position="89"/>
    </location>
</feature>
<dbReference type="Proteomes" id="UP000799444">
    <property type="component" value="Unassembled WGS sequence"/>
</dbReference>
<keyword evidence="3 6" id="KW-0812">Transmembrane</keyword>
<dbReference type="GO" id="GO:0005886">
    <property type="term" value="C:plasma membrane"/>
    <property type="evidence" value="ECO:0007669"/>
    <property type="project" value="UniProtKB-SubCell"/>
</dbReference>
<evidence type="ECO:0000256" key="2">
    <source>
        <dbReference type="ARBA" id="ARBA00022475"/>
    </source>
</evidence>
<feature type="transmembrane region" description="Helical" evidence="6">
    <location>
        <begin position="37"/>
        <end position="58"/>
    </location>
</feature>
<evidence type="ECO:0000256" key="4">
    <source>
        <dbReference type="ARBA" id="ARBA00022989"/>
    </source>
</evidence>
<dbReference type="InterPro" id="IPR027379">
    <property type="entry name" value="CLS_N"/>
</dbReference>
<evidence type="ECO:0000259" key="8">
    <source>
        <dbReference type="Pfam" id="PF13396"/>
    </source>
</evidence>
<evidence type="ECO:0000256" key="5">
    <source>
        <dbReference type="ARBA" id="ARBA00023136"/>
    </source>
</evidence>
<evidence type="ECO:0000256" key="3">
    <source>
        <dbReference type="ARBA" id="ARBA00022692"/>
    </source>
</evidence>
<feature type="chain" id="PRO_5040144753" description="Cardiolipin synthase N-terminal domain-containing protein" evidence="7">
    <location>
        <begin position="22"/>
        <end position="106"/>
    </location>
</feature>
<feature type="signal peptide" evidence="7">
    <location>
        <begin position="1"/>
        <end position="21"/>
    </location>
</feature>
<comment type="caution">
    <text evidence="9">The sequence shown here is derived from an EMBL/GenBank/DDBJ whole genome shotgun (WGS) entry which is preliminary data.</text>
</comment>
<dbReference type="OrthoDB" id="5193244at2759"/>
<dbReference type="AlphaFoldDB" id="A0A9P4V2T6"/>
<keyword evidence="7" id="KW-0732">Signal</keyword>
<proteinExistence type="predicted"/>
<gene>
    <name evidence="9" type="ORF">EJ04DRAFT_561201</name>
</gene>
<evidence type="ECO:0000313" key="10">
    <source>
        <dbReference type="Proteomes" id="UP000799444"/>
    </source>
</evidence>
<comment type="subcellular location">
    <subcellularLocation>
        <location evidence="1">Cell membrane</location>
        <topology evidence="1">Multi-pass membrane protein</topology>
    </subcellularLocation>
</comment>
<sequence>MMFQAFLSLLLQFSLFSLAFAAPSGKVSIQDTALSGGIGGGVIGFIVLVLDIIVWIEVFQSNRPVPNKVLWALLVFFIPIVGMIVYYLFSNREQHNTRGGYEAITS</sequence>
<keyword evidence="10" id="KW-1185">Reference proteome</keyword>
<name>A0A9P4V2T6_9PLEO</name>
<keyword evidence="4 6" id="KW-1133">Transmembrane helix</keyword>
<reference evidence="9" key="1">
    <citation type="journal article" date="2020" name="Stud. Mycol.">
        <title>101 Dothideomycetes genomes: a test case for predicting lifestyles and emergence of pathogens.</title>
        <authorList>
            <person name="Haridas S."/>
            <person name="Albert R."/>
            <person name="Binder M."/>
            <person name="Bloem J."/>
            <person name="Labutti K."/>
            <person name="Salamov A."/>
            <person name="Andreopoulos B."/>
            <person name="Baker S."/>
            <person name="Barry K."/>
            <person name="Bills G."/>
            <person name="Bluhm B."/>
            <person name="Cannon C."/>
            <person name="Castanera R."/>
            <person name="Culley D."/>
            <person name="Daum C."/>
            <person name="Ezra D."/>
            <person name="Gonzalez J."/>
            <person name="Henrissat B."/>
            <person name="Kuo A."/>
            <person name="Liang C."/>
            <person name="Lipzen A."/>
            <person name="Lutzoni F."/>
            <person name="Magnuson J."/>
            <person name="Mondo S."/>
            <person name="Nolan M."/>
            <person name="Ohm R."/>
            <person name="Pangilinan J."/>
            <person name="Park H.-J."/>
            <person name="Ramirez L."/>
            <person name="Alfaro M."/>
            <person name="Sun H."/>
            <person name="Tritt A."/>
            <person name="Yoshinaga Y."/>
            <person name="Zwiers L.-H."/>
            <person name="Turgeon B."/>
            <person name="Goodwin S."/>
            <person name="Spatafora J."/>
            <person name="Crous P."/>
            <person name="Grigoriev I."/>
        </authorList>
    </citation>
    <scope>NUCLEOTIDE SEQUENCE</scope>
    <source>
        <strain evidence="9">CBS 125425</strain>
    </source>
</reference>
<protein>
    <recommendedName>
        <fullName evidence="8">Cardiolipin synthase N-terminal domain-containing protein</fullName>
    </recommendedName>
</protein>
<keyword evidence="5 6" id="KW-0472">Membrane</keyword>
<evidence type="ECO:0000256" key="6">
    <source>
        <dbReference type="SAM" id="Phobius"/>
    </source>
</evidence>
<evidence type="ECO:0000313" key="9">
    <source>
        <dbReference type="EMBL" id="KAF2737772.1"/>
    </source>
</evidence>
<feature type="domain" description="Cardiolipin synthase N-terminal" evidence="8">
    <location>
        <begin position="49"/>
        <end position="90"/>
    </location>
</feature>
<evidence type="ECO:0000256" key="7">
    <source>
        <dbReference type="SAM" id="SignalP"/>
    </source>
</evidence>